<evidence type="ECO:0000256" key="2">
    <source>
        <dbReference type="ARBA" id="ARBA00022801"/>
    </source>
</evidence>
<proteinExistence type="inferred from homology"/>
<dbReference type="InterPro" id="IPR029058">
    <property type="entry name" value="AB_hydrolase_fold"/>
</dbReference>
<keyword evidence="3" id="KW-0732">Signal</keyword>
<gene>
    <name evidence="5" type="ORF">RM764_24905</name>
</gene>
<accession>A0ABU2TZA2</accession>
<dbReference type="InterPro" id="IPR002168">
    <property type="entry name" value="Lipase_GDXG_HIS_AS"/>
</dbReference>
<sequence>MSHGRLHRAARWSALAAVSTLIVGSAVTAEALSSPTDRTDDANNPARHNPVVLEHDAQEFVTAAAKNPPIYTLSYSDARKALDDAQSGPVALPPADVAHRVLPVGPTGSVTVRIVRPKGVTGKLPAVMYIHGGGWVLGDEHTHDRLVRETANRARAAVIFVDYTPSPEARYPVAIEQAYAATQWVARHGSEIDVDGSRIAIAGDSVGGNMSAALTLMAKERGGPHLAGQALLYPVTDANFNTASYRQFADGPWLTRKAMQWFWNAYAPDAATRKQVRASPLRAGLNQLKGLPKALVVTDEADVLRDEGEEYAAKLRAAGNDVAAVRYEGTIHDFAMLNALAKTNAAQAAVEQAGGFLRTVLHSGS</sequence>
<reference evidence="6" key="1">
    <citation type="submission" date="2023-07" db="EMBL/GenBank/DDBJ databases">
        <title>30 novel species of actinomycetes from the DSMZ collection.</title>
        <authorList>
            <person name="Nouioui I."/>
        </authorList>
    </citation>
    <scope>NUCLEOTIDE SEQUENCE [LARGE SCALE GENOMIC DNA]</scope>
    <source>
        <strain evidence="6">DSM 41699</strain>
    </source>
</reference>
<comment type="caution">
    <text evidence="5">The sequence shown here is derived from an EMBL/GenBank/DDBJ whole genome shotgun (WGS) entry which is preliminary data.</text>
</comment>
<dbReference type="GO" id="GO:0016787">
    <property type="term" value="F:hydrolase activity"/>
    <property type="evidence" value="ECO:0007669"/>
    <property type="project" value="UniProtKB-KW"/>
</dbReference>
<evidence type="ECO:0000313" key="5">
    <source>
        <dbReference type="EMBL" id="MDT0466210.1"/>
    </source>
</evidence>
<dbReference type="PROSITE" id="PS01173">
    <property type="entry name" value="LIPASE_GDXG_HIS"/>
    <property type="match status" value="1"/>
</dbReference>
<dbReference type="Gene3D" id="3.40.50.1820">
    <property type="entry name" value="alpha/beta hydrolase"/>
    <property type="match status" value="1"/>
</dbReference>
<evidence type="ECO:0000259" key="4">
    <source>
        <dbReference type="Pfam" id="PF07859"/>
    </source>
</evidence>
<dbReference type="InterPro" id="IPR013094">
    <property type="entry name" value="AB_hydrolase_3"/>
</dbReference>
<protein>
    <submittedName>
        <fullName evidence="5">Alpha/beta hydrolase</fullName>
    </submittedName>
</protein>
<evidence type="ECO:0000256" key="3">
    <source>
        <dbReference type="SAM" id="SignalP"/>
    </source>
</evidence>
<organism evidence="5 6">
    <name type="scientific">Streptomyces gibsoniae</name>
    <dbReference type="NCBI Taxonomy" id="3075529"/>
    <lineage>
        <taxon>Bacteria</taxon>
        <taxon>Bacillati</taxon>
        <taxon>Actinomycetota</taxon>
        <taxon>Actinomycetes</taxon>
        <taxon>Kitasatosporales</taxon>
        <taxon>Streptomycetaceae</taxon>
        <taxon>Streptomyces</taxon>
    </lineage>
</organism>
<dbReference type="SUPFAM" id="SSF53474">
    <property type="entry name" value="alpha/beta-Hydrolases"/>
    <property type="match status" value="1"/>
</dbReference>
<keyword evidence="2 5" id="KW-0378">Hydrolase</keyword>
<dbReference type="EMBL" id="JAVREY010000034">
    <property type="protein sequence ID" value="MDT0466210.1"/>
    <property type="molecule type" value="Genomic_DNA"/>
</dbReference>
<comment type="similarity">
    <text evidence="1">Belongs to the 'GDXG' lipolytic enzyme family.</text>
</comment>
<feature type="domain" description="Alpha/beta hydrolase fold-3" evidence="4">
    <location>
        <begin position="127"/>
        <end position="335"/>
    </location>
</feature>
<evidence type="ECO:0000313" key="6">
    <source>
        <dbReference type="Proteomes" id="UP001183809"/>
    </source>
</evidence>
<dbReference type="PANTHER" id="PTHR48081">
    <property type="entry name" value="AB HYDROLASE SUPERFAMILY PROTEIN C4A8.06C"/>
    <property type="match status" value="1"/>
</dbReference>
<name>A0ABU2TZA2_9ACTN</name>
<dbReference type="Proteomes" id="UP001183809">
    <property type="component" value="Unassembled WGS sequence"/>
</dbReference>
<dbReference type="InterPro" id="IPR050300">
    <property type="entry name" value="GDXG_lipolytic_enzyme"/>
</dbReference>
<dbReference type="PANTHER" id="PTHR48081:SF8">
    <property type="entry name" value="ALPHA_BETA HYDROLASE FOLD-3 DOMAIN-CONTAINING PROTEIN-RELATED"/>
    <property type="match status" value="1"/>
</dbReference>
<evidence type="ECO:0000256" key="1">
    <source>
        <dbReference type="ARBA" id="ARBA00010515"/>
    </source>
</evidence>
<dbReference type="RefSeq" id="WP_311697676.1">
    <property type="nucleotide sequence ID" value="NZ_JAVREY010000034.1"/>
</dbReference>
<keyword evidence="6" id="KW-1185">Reference proteome</keyword>
<feature type="chain" id="PRO_5046865164" evidence="3">
    <location>
        <begin position="29"/>
        <end position="365"/>
    </location>
</feature>
<dbReference type="Pfam" id="PF07859">
    <property type="entry name" value="Abhydrolase_3"/>
    <property type="match status" value="1"/>
</dbReference>
<feature type="signal peptide" evidence="3">
    <location>
        <begin position="1"/>
        <end position="28"/>
    </location>
</feature>